<dbReference type="InterPro" id="IPR039204">
    <property type="entry name" value="MRS2-like"/>
</dbReference>
<sequence>MTTLRDPFLPHVLPDPISSNFSRFDTIGHGSSLIHGFDSLIRKKRGQASRSWIRNNDNGNSMILELDKATLTRHCSLLARDLRLLDPIFIYPSTILGREREIVVGLGQVRCIITADEVILINSLDGSVMQYESELC</sequence>
<protein>
    <submittedName>
        <fullName evidence="2">Uncharacterized protein</fullName>
    </submittedName>
</protein>
<dbReference type="GO" id="GO:0015095">
    <property type="term" value="F:magnesium ion transmembrane transporter activity"/>
    <property type="evidence" value="ECO:0007669"/>
    <property type="project" value="TreeGrafter"/>
</dbReference>
<keyword evidence="3" id="KW-1185">Reference proteome</keyword>
<dbReference type="EMBL" id="JACGCM010001000">
    <property type="protein sequence ID" value="KAF6163116.1"/>
    <property type="molecule type" value="Genomic_DNA"/>
</dbReference>
<evidence type="ECO:0000256" key="1">
    <source>
        <dbReference type="ARBA" id="ARBA00007535"/>
    </source>
</evidence>
<dbReference type="Proteomes" id="UP000541444">
    <property type="component" value="Unassembled WGS sequence"/>
</dbReference>
<proteinExistence type="inferred from homology"/>
<dbReference type="PANTHER" id="PTHR13890">
    <property type="entry name" value="RNA SPLICING PROTEIN MRS2, MITOCHONDRIAL"/>
    <property type="match status" value="1"/>
</dbReference>
<dbReference type="OrthoDB" id="10251508at2759"/>
<comment type="caution">
    <text evidence="2">The sequence shown here is derived from an EMBL/GenBank/DDBJ whole genome shotgun (WGS) entry which is preliminary data.</text>
</comment>
<evidence type="ECO:0000313" key="2">
    <source>
        <dbReference type="EMBL" id="KAF6163116.1"/>
    </source>
</evidence>
<name>A0A7J7N7L1_9MAGN</name>
<dbReference type="Gene3D" id="2.40.128.330">
    <property type="match status" value="1"/>
</dbReference>
<dbReference type="FunFam" id="2.40.128.330:FF:000001">
    <property type="entry name" value="Magnesium transporter MRS2-1"/>
    <property type="match status" value="1"/>
</dbReference>
<dbReference type="PANTHER" id="PTHR13890:SF39">
    <property type="entry name" value="MAGNESIUM TRANSPORTER MRS2-5"/>
    <property type="match status" value="1"/>
</dbReference>
<dbReference type="Pfam" id="PF22099">
    <property type="entry name" value="MRS2-like"/>
    <property type="match status" value="1"/>
</dbReference>
<dbReference type="AlphaFoldDB" id="A0A7J7N7L1"/>
<gene>
    <name evidence="2" type="ORF">GIB67_013815</name>
</gene>
<comment type="similarity">
    <text evidence="1">Belongs to the CorA metal ion transporter (MIT) (TC 1.A.35.5) family.</text>
</comment>
<accession>A0A7J7N7L1</accession>
<reference evidence="2 3" key="1">
    <citation type="journal article" date="2020" name="IScience">
        <title>Genome Sequencing of the Endangered Kingdonia uniflora (Circaeasteraceae, Ranunculales) Reveals Potential Mechanisms of Evolutionary Specialization.</title>
        <authorList>
            <person name="Sun Y."/>
            <person name="Deng T."/>
            <person name="Zhang A."/>
            <person name="Moore M.J."/>
            <person name="Landis J.B."/>
            <person name="Lin N."/>
            <person name="Zhang H."/>
            <person name="Zhang X."/>
            <person name="Huang J."/>
            <person name="Zhang X."/>
            <person name="Sun H."/>
            <person name="Wang H."/>
        </authorList>
    </citation>
    <scope>NUCLEOTIDE SEQUENCE [LARGE SCALE GENOMIC DNA]</scope>
    <source>
        <strain evidence="2">TB1705</strain>
        <tissue evidence="2">Leaf</tissue>
    </source>
</reference>
<organism evidence="2 3">
    <name type="scientific">Kingdonia uniflora</name>
    <dbReference type="NCBI Taxonomy" id="39325"/>
    <lineage>
        <taxon>Eukaryota</taxon>
        <taxon>Viridiplantae</taxon>
        <taxon>Streptophyta</taxon>
        <taxon>Embryophyta</taxon>
        <taxon>Tracheophyta</taxon>
        <taxon>Spermatophyta</taxon>
        <taxon>Magnoliopsida</taxon>
        <taxon>Ranunculales</taxon>
        <taxon>Circaeasteraceae</taxon>
        <taxon>Kingdonia</taxon>
    </lineage>
</organism>
<evidence type="ECO:0000313" key="3">
    <source>
        <dbReference type="Proteomes" id="UP000541444"/>
    </source>
</evidence>